<proteinExistence type="predicted"/>
<dbReference type="PROSITE" id="PS50109">
    <property type="entry name" value="HIS_KIN"/>
    <property type="match status" value="1"/>
</dbReference>
<feature type="transmembrane region" description="Helical" evidence="5">
    <location>
        <begin position="85"/>
        <end position="107"/>
    </location>
</feature>
<dbReference type="PANTHER" id="PTHR24421:SF62">
    <property type="entry name" value="SENSORY TRANSDUCTION HISTIDINE KINASE"/>
    <property type="match status" value="1"/>
</dbReference>
<keyword evidence="3" id="KW-0902">Two-component regulatory system</keyword>
<organism evidence="7 8">
    <name type="scientific">Streptomyces benahoarensis</name>
    <dbReference type="NCBI Taxonomy" id="2595054"/>
    <lineage>
        <taxon>Bacteria</taxon>
        <taxon>Bacillati</taxon>
        <taxon>Actinomycetota</taxon>
        <taxon>Actinomycetes</taxon>
        <taxon>Kitasatosporales</taxon>
        <taxon>Streptomycetaceae</taxon>
        <taxon>Streptomyces</taxon>
    </lineage>
</organism>
<dbReference type="EMBL" id="VKLS01000048">
    <property type="protein sequence ID" value="TSB42963.1"/>
    <property type="molecule type" value="Genomic_DNA"/>
</dbReference>
<dbReference type="InterPro" id="IPR005467">
    <property type="entry name" value="His_kinase_dom"/>
</dbReference>
<gene>
    <name evidence="7" type="ORF">FNZ23_07040</name>
</gene>
<name>A0A553ZNG7_9ACTN</name>
<comment type="caution">
    <text evidence="7">The sequence shown here is derived from an EMBL/GenBank/DDBJ whole genome shotgun (WGS) entry which is preliminary data.</text>
</comment>
<reference evidence="7 8" key="1">
    <citation type="submission" date="2019-07" db="EMBL/GenBank/DDBJ databases">
        <title>Draft genome for Streptomyces benahoarensis MZ03-48.</title>
        <authorList>
            <person name="Gonzalez-Pimentel J.L."/>
        </authorList>
    </citation>
    <scope>NUCLEOTIDE SEQUENCE [LARGE SCALE GENOMIC DNA]</scope>
    <source>
        <strain evidence="7 8">MZ03-48</strain>
    </source>
</reference>
<dbReference type="GO" id="GO:0046983">
    <property type="term" value="F:protein dimerization activity"/>
    <property type="evidence" value="ECO:0007669"/>
    <property type="project" value="InterPro"/>
</dbReference>
<evidence type="ECO:0000313" key="7">
    <source>
        <dbReference type="EMBL" id="TSB42963.1"/>
    </source>
</evidence>
<keyword evidence="8" id="KW-1185">Reference proteome</keyword>
<keyword evidence="4" id="KW-0175">Coiled coil</keyword>
<feature type="transmembrane region" description="Helical" evidence="5">
    <location>
        <begin position="143"/>
        <end position="163"/>
    </location>
</feature>
<keyword evidence="5" id="KW-1133">Transmembrane helix</keyword>
<evidence type="ECO:0000256" key="4">
    <source>
        <dbReference type="SAM" id="Coils"/>
    </source>
</evidence>
<dbReference type="SUPFAM" id="SSF55874">
    <property type="entry name" value="ATPase domain of HSP90 chaperone/DNA topoisomerase II/histidine kinase"/>
    <property type="match status" value="1"/>
</dbReference>
<dbReference type="InterPro" id="IPR003594">
    <property type="entry name" value="HATPase_dom"/>
</dbReference>
<feature type="coiled-coil region" evidence="4">
    <location>
        <begin position="174"/>
        <end position="204"/>
    </location>
</feature>
<dbReference type="Pfam" id="PF07730">
    <property type="entry name" value="HisKA_3"/>
    <property type="match status" value="1"/>
</dbReference>
<evidence type="ECO:0000256" key="3">
    <source>
        <dbReference type="ARBA" id="ARBA00023012"/>
    </source>
</evidence>
<dbReference type="PANTHER" id="PTHR24421">
    <property type="entry name" value="NITRATE/NITRITE SENSOR PROTEIN NARX-RELATED"/>
    <property type="match status" value="1"/>
</dbReference>
<dbReference type="GO" id="GO:0016020">
    <property type="term" value="C:membrane"/>
    <property type="evidence" value="ECO:0007669"/>
    <property type="project" value="InterPro"/>
</dbReference>
<dbReference type="InterPro" id="IPR050482">
    <property type="entry name" value="Sensor_HK_TwoCompSys"/>
</dbReference>
<feature type="domain" description="Histidine kinase" evidence="6">
    <location>
        <begin position="325"/>
        <end position="417"/>
    </location>
</feature>
<evidence type="ECO:0000256" key="2">
    <source>
        <dbReference type="ARBA" id="ARBA00022777"/>
    </source>
</evidence>
<dbReference type="SMART" id="SM00387">
    <property type="entry name" value="HATPase_c"/>
    <property type="match status" value="1"/>
</dbReference>
<dbReference type="InterPro" id="IPR036890">
    <property type="entry name" value="HATPase_C_sf"/>
</dbReference>
<dbReference type="CDD" id="cd16917">
    <property type="entry name" value="HATPase_UhpB-NarQ-NarX-like"/>
    <property type="match status" value="1"/>
</dbReference>
<evidence type="ECO:0000256" key="5">
    <source>
        <dbReference type="SAM" id="Phobius"/>
    </source>
</evidence>
<dbReference type="RefSeq" id="WP_143941689.1">
    <property type="nucleotide sequence ID" value="NZ_VKLS01000048.1"/>
</dbReference>
<keyword evidence="1" id="KW-0808">Transferase</keyword>
<protein>
    <submittedName>
        <fullName evidence="7">Sensor histidine kinase</fullName>
    </submittedName>
</protein>
<dbReference type="OrthoDB" id="227596at2"/>
<evidence type="ECO:0000313" key="8">
    <source>
        <dbReference type="Proteomes" id="UP000320888"/>
    </source>
</evidence>
<keyword evidence="5" id="KW-0812">Transmembrane</keyword>
<keyword evidence="5" id="KW-0472">Membrane</keyword>
<keyword evidence="2 7" id="KW-0418">Kinase</keyword>
<dbReference type="Pfam" id="PF02518">
    <property type="entry name" value="HATPase_c"/>
    <property type="match status" value="1"/>
</dbReference>
<dbReference type="Gene3D" id="3.30.565.10">
    <property type="entry name" value="Histidine kinase-like ATPase, C-terminal domain"/>
    <property type="match status" value="1"/>
</dbReference>
<dbReference type="AlphaFoldDB" id="A0A553ZNG7"/>
<dbReference type="Proteomes" id="UP000320888">
    <property type="component" value="Unassembled WGS sequence"/>
</dbReference>
<evidence type="ECO:0000259" key="6">
    <source>
        <dbReference type="PROSITE" id="PS50109"/>
    </source>
</evidence>
<dbReference type="Gene3D" id="1.20.5.1930">
    <property type="match status" value="1"/>
</dbReference>
<dbReference type="GO" id="GO:0000155">
    <property type="term" value="F:phosphorelay sensor kinase activity"/>
    <property type="evidence" value="ECO:0007669"/>
    <property type="project" value="InterPro"/>
</dbReference>
<accession>A0A553ZNG7</accession>
<evidence type="ECO:0000256" key="1">
    <source>
        <dbReference type="ARBA" id="ARBA00022679"/>
    </source>
</evidence>
<dbReference type="InterPro" id="IPR011712">
    <property type="entry name" value="Sig_transdc_His_kin_sub3_dim/P"/>
</dbReference>
<sequence>MTTVSEPPGPDERGEQFYRWGPYALLAVSALLARVSDPFVPTHGHRGQDLAWGAAALALQLWWHHSHRTAAPGTAPGLAYYAVRTALAFALTWVNPFYSIFAVMGYFDSGALLPPRLRNAGMVLTAVTMAGSQSGGLPPGPGVAGWTLFGGVFILHCGLGLLFKNLADRDARRAAAKAAAIAELERTNARLEQALQENAGLHAQLLVQAREAGVADERSRLAAEIHDTIAQGLTGIITQLQAATDTRDPHRARSHVERAAGLARRSLGEARRSVQDLGPGDLEHDALPEALEKLVRNWSDRADARAGLTVTGTVEPLHDELEATLLRIAQEALANAAHHAAATRVGVTLSYMGDEVSLDIRDDGRGFDPLALPPRSATGGFGLGGMRARAERVAGTVDIESEPGGGTAVSARVPLVRHG</sequence>